<name>A0A814WTI1_9BILA</name>
<sequence length="161" mass="18049">MDSNTITLHTIPIRTDDKENIIRYDASTNSDRLLTRVWNDEVNFVENEVLTILQIGSNGLGHRGVQYLADLLKDNTDHYIEDDGAKHLADALENNTTLTILYLKFNRIGENWMKHIASALEKNKTSKTLGIKPNDIDDVGTVPVVDMLSNNTKEEIVSPSG</sequence>
<evidence type="ECO:0000313" key="2">
    <source>
        <dbReference type="EMBL" id="CAF1208463.1"/>
    </source>
</evidence>
<dbReference type="SUPFAM" id="SSF52047">
    <property type="entry name" value="RNI-like"/>
    <property type="match status" value="1"/>
</dbReference>
<dbReference type="Proteomes" id="UP000663889">
    <property type="component" value="Unassembled WGS sequence"/>
</dbReference>
<dbReference type="AlphaFoldDB" id="A0A814WTI1"/>
<reference evidence="2" key="1">
    <citation type="submission" date="2021-02" db="EMBL/GenBank/DDBJ databases">
        <authorList>
            <person name="Nowell W R."/>
        </authorList>
    </citation>
    <scope>NUCLEOTIDE SEQUENCE</scope>
</reference>
<accession>A0A814WTI1</accession>
<dbReference type="Gene3D" id="3.80.10.10">
    <property type="entry name" value="Ribonuclease Inhibitor"/>
    <property type="match status" value="1"/>
</dbReference>
<protein>
    <submittedName>
        <fullName evidence="2">Uncharacterized protein</fullName>
    </submittedName>
</protein>
<dbReference type="EMBL" id="CAJNOU010001465">
    <property type="protein sequence ID" value="CAF1208463.1"/>
    <property type="molecule type" value="Genomic_DNA"/>
</dbReference>
<evidence type="ECO:0000256" key="1">
    <source>
        <dbReference type="ARBA" id="ARBA00022737"/>
    </source>
</evidence>
<dbReference type="Pfam" id="PF13516">
    <property type="entry name" value="LRR_6"/>
    <property type="match status" value="2"/>
</dbReference>
<gene>
    <name evidence="2" type="ORF">SEV965_LOCUS21536</name>
</gene>
<comment type="caution">
    <text evidence="2">The sequence shown here is derived from an EMBL/GenBank/DDBJ whole genome shotgun (WGS) entry which is preliminary data.</text>
</comment>
<dbReference type="PANTHER" id="PTHR24111">
    <property type="entry name" value="LEUCINE-RICH REPEAT-CONTAINING PROTEIN 34"/>
    <property type="match status" value="1"/>
</dbReference>
<evidence type="ECO:0000313" key="3">
    <source>
        <dbReference type="Proteomes" id="UP000663889"/>
    </source>
</evidence>
<dbReference type="PANTHER" id="PTHR24111:SF0">
    <property type="entry name" value="LEUCINE-RICH REPEAT-CONTAINING PROTEIN"/>
    <property type="match status" value="1"/>
</dbReference>
<proteinExistence type="predicted"/>
<dbReference type="InterPro" id="IPR001611">
    <property type="entry name" value="Leu-rich_rpt"/>
</dbReference>
<organism evidence="2 3">
    <name type="scientific">Rotaria sordida</name>
    <dbReference type="NCBI Taxonomy" id="392033"/>
    <lineage>
        <taxon>Eukaryota</taxon>
        <taxon>Metazoa</taxon>
        <taxon>Spiralia</taxon>
        <taxon>Gnathifera</taxon>
        <taxon>Rotifera</taxon>
        <taxon>Eurotatoria</taxon>
        <taxon>Bdelloidea</taxon>
        <taxon>Philodinida</taxon>
        <taxon>Philodinidae</taxon>
        <taxon>Rotaria</taxon>
    </lineage>
</organism>
<dbReference type="SMART" id="SM00368">
    <property type="entry name" value="LRR_RI"/>
    <property type="match status" value="2"/>
</dbReference>
<dbReference type="InterPro" id="IPR052201">
    <property type="entry name" value="LRR-containing_regulator"/>
</dbReference>
<keyword evidence="1" id="KW-0677">Repeat</keyword>
<dbReference type="InterPro" id="IPR032675">
    <property type="entry name" value="LRR_dom_sf"/>
</dbReference>